<accession>A0A5C7SL04</accession>
<evidence type="ECO:0000313" key="10">
    <source>
        <dbReference type="Proteomes" id="UP000321192"/>
    </source>
</evidence>
<dbReference type="Proteomes" id="UP000321192">
    <property type="component" value="Unassembled WGS sequence"/>
</dbReference>
<dbReference type="GO" id="GO:0019693">
    <property type="term" value="P:ribose phosphate metabolic process"/>
    <property type="evidence" value="ECO:0007669"/>
    <property type="project" value="TreeGrafter"/>
</dbReference>
<dbReference type="SUPFAM" id="SSF55811">
    <property type="entry name" value="Nudix"/>
    <property type="match status" value="1"/>
</dbReference>
<dbReference type="InterPro" id="IPR015797">
    <property type="entry name" value="NUDIX_hydrolase-like_dom_sf"/>
</dbReference>
<proteinExistence type="inferred from homology"/>
<evidence type="ECO:0000256" key="4">
    <source>
        <dbReference type="ARBA" id="ARBA00016377"/>
    </source>
</evidence>
<organism evidence="9 10">
    <name type="scientific">Thauera aminoaromatica</name>
    <dbReference type="NCBI Taxonomy" id="164330"/>
    <lineage>
        <taxon>Bacteria</taxon>
        <taxon>Pseudomonadati</taxon>
        <taxon>Pseudomonadota</taxon>
        <taxon>Betaproteobacteria</taxon>
        <taxon>Rhodocyclales</taxon>
        <taxon>Zoogloeaceae</taxon>
        <taxon>Thauera</taxon>
    </lineage>
</organism>
<dbReference type="InterPro" id="IPR000086">
    <property type="entry name" value="NUDIX_hydrolase_dom"/>
</dbReference>
<dbReference type="EMBL" id="SSFD01000201">
    <property type="protein sequence ID" value="TXH83696.1"/>
    <property type="molecule type" value="Genomic_DNA"/>
</dbReference>
<evidence type="ECO:0000256" key="7">
    <source>
        <dbReference type="ARBA" id="ARBA00032272"/>
    </source>
</evidence>
<comment type="caution">
    <text evidence="9">The sequence shown here is derived from an EMBL/GenBank/DDBJ whole genome shotgun (WGS) entry which is preliminary data.</text>
</comment>
<evidence type="ECO:0000259" key="8">
    <source>
        <dbReference type="PROSITE" id="PS51462"/>
    </source>
</evidence>
<sequence>MSGLERDALHEYTLDSESVFDGALLKVWRDRVELPDGSRSVREYIRHPGAVVVVALEESGALVFERQFRYPLQRAFLELPAGKIDAGEDILACAQRELREETGFAAANWEYVGVMHPCIGYSDERIEVFFAHELSEVGGALDDGEFLEVLSLRADEVEQAIRIGRITDAKTITAYYLALPHIQARLRGR</sequence>
<dbReference type="AlphaFoldDB" id="A0A5C7SL04"/>
<evidence type="ECO:0000313" key="9">
    <source>
        <dbReference type="EMBL" id="TXH83696.1"/>
    </source>
</evidence>
<name>A0A5C7SL04_THASP</name>
<evidence type="ECO:0000256" key="6">
    <source>
        <dbReference type="ARBA" id="ARBA00032162"/>
    </source>
</evidence>
<protein>
    <recommendedName>
        <fullName evidence="4">GDP-mannose pyrophosphatase</fullName>
    </recommendedName>
    <alternativeName>
        <fullName evidence="6">GDP-mannose hydrolase</fullName>
    </alternativeName>
    <alternativeName>
        <fullName evidence="7">GDPMK</fullName>
    </alternativeName>
</protein>
<comment type="cofactor">
    <cofactor evidence="2">
        <name>Mg(2+)</name>
        <dbReference type="ChEBI" id="CHEBI:18420"/>
    </cofactor>
</comment>
<feature type="domain" description="Nudix hydrolase" evidence="8">
    <location>
        <begin position="45"/>
        <end position="186"/>
    </location>
</feature>
<dbReference type="PROSITE" id="PS00893">
    <property type="entry name" value="NUDIX_BOX"/>
    <property type="match status" value="1"/>
</dbReference>
<dbReference type="GO" id="GO:0005829">
    <property type="term" value="C:cytosol"/>
    <property type="evidence" value="ECO:0007669"/>
    <property type="project" value="TreeGrafter"/>
</dbReference>
<dbReference type="Gene3D" id="3.90.79.10">
    <property type="entry name" value="Nucleoside Triphosphate Pyrophosphohydrolase"/>
    <property type="match status" value="1"/>
</dbReference>
<dbReference type="PANTHER" id="PTHR11839:SF18">
    <property type="entry name" value="NUDIX HYDROLASE DOMAIN-CONTAINING PROTEIN"/>
    <property type="match status" value="1"/>
</dbReference>
<dbReference type="PROSITE" id="PS51462">
    <property type="entry name" value="NUDIX"/>
    <property type="match status" value="1"/>
</dbReference>
<dbReference type="InterPro" id="IPR020084">
    <property type="entry name" value="NUDIX_hydrolase_CS"/>
</dbReference>
<keyword evidence="5 9" id="KW-0378">Hydrolase</keyword>
<comment type="catalytic activity">
    <reaction evidence="1">
        <text>GDP-alpha-D-mannose + H2O = alpha-D-mannose 1-phosphate + GMP + 2 H(+)</text>
        <dbReference type="Rhea" id="RHEA:27978"/>
        <dbReference type="ChEBI" id="CHEBI:15377"/>
        <dbReference type="ChEBI" id="CHEBI:15378"/>
        <dbReference type="ChEBI" id="CHEBI:57527"/>
        <dbReference type="ChEBI" id="CHEBI:58115"/>
        <dbReference type="ChEBI" id="CHEBI:58409"/>
    </reaction>
</comment>
<comment type="similarity">
    <text evidence="3">Belongs to the Nudix hydrolase family. NudK subfamily.</text>
</comment>
<evidence type="ECO:0000256" key="1">
    <source>
        <dbReference type="ARBA" id="ARBA00000847"/>
    </source>
</evidence>
<gene>
    <name evidence="9" type="ORF">E6Q80_12950</name>
</gene>
<dbReference type="GO" id="GO:0016787">
    <property type="term" value="F:hydrolase activity"/>
    <property type="evidence" value="ECO:0007669"/>
    <property type="project" value="UniProtKB-KW"/>
</dbReference>
<dbReference type="Pfam" id="PF00293">
    <property type="entry name" value="NUDIX"/>
    <property type="match status" value="1"/>
</dbReference>
<dbReference type="RefSeq" id="WP_276659210.1">
    <property type="nucleotide sequence ID" value="NZ_SSFD01000201.1"/>
</dbReference>
<dbReference type="PANTHER" id="PTHR11839">
    <property type="entry name" value="UDP/ADP-SUGAR PYROPHOSPHATASE"/>
    <property type="match status" value="1"/>
</dbReference>
<reference evidence="9 10" key="1">
    <citation type="submission" date="2018-09" db="EMBL/GenBank/DDBJ databases">
        <title>Metagenome Assembled Genomes from an Advanced Water Purification Facility.</title>
        <authorList>
            <person name="Stamps B.W."/>
            <person name="Spear J.R."/>
        </authorList>
    </citation>
    <scope>NUCLEOTIDE SEQUENCE [LARGE SCALE GENOMIC DNA]</scope>
    <source>
        <strain evidence="9">Bin_27_1</strain>
    </source>
</reference>
<evidence type="ECO:0000256" key="5">
    <source>
        <dbReference type="ARBA" id="ARBA00022801"/>
    </source>
</evidence>
<dbReference type="GO" id="GO:0006753">
    <property type="term" value="P:nucleoside phosphate metabolic process"/>
    <property type="evidence" value="ECO:0007669"/>
    <property type="project" value="TreeGrafter"/>
</dbReference>
<evidence type="ECO:0000256" key="2">
    <source>
        <dbReference type="ARBA" id="ARBA00001946"/>
    </source>
</evidence>
<evidence type="ECO:0000256" key="3">
    <source>
        <dbReference type="ARBA" id="ARBA00007275"/>
    </source>
</evidence>